<evidence type="ECO:0000313" key="2">
    <source>
        <dbReference type="Proteomes" id="UP001419268"/>
    </source>
</evidence>
<proteinExistence type="predicted"/>
<comment type="caution">
    <text evidence="1">The sequence shown here is derived from an EMBL/GenBank/DDBJ whole genome shotgun (WGS) entry which is preliminary data.</text>
</comment>
<dbReference type="InterPro" id="IPR021109">
    <property type="entry name" value="Peptidase_aspartic_dom_sf"/>
</dbReference>
<evidence type="ECO:0000313" key="1">
    <source>
        <dbReference type="EMBL" id="KAK9083487.1"/>
    </source>
</evidence>
<protein>
    <submittedName>
        <fullName evidence="1">Uncharacterized protein</fullName>
    </submittedName>
</protein>
<keyword evidence="2" id="KW-1185">Reference proteome</keyword>
<reference evidence="1 2" key="1">
    <citation type="submission" date="2024-01" db="EMBL/GenBank/DDBJ databases">
        <title>Genome assemblies of Stephania.</title>
        <authorList>
            <person name="Yang L."/>
        </authorList>
    </citation>
    <scope>NUCLEOTIDE SEQUENCE [LARGE SCALE GENOMIC DNA]</scope>
    <source>
        <strain evidence="1">JXDWG</strain>
        <tissue evidence="1">Leaf</tissue>
    </source>
</reference>
<accession>A0AAP0HG37</accession>
<organism evidence="1 2">
    <name type="scientific">Stephania cephalantha</name>
    <dbReference type="NCBI Taxonomy" id="152367"/>
    <lineage>
        <taxon>Eukaryota</taxon>
        <taxon>Viridiplantae</taxon>
        <taxon>Streptophyta</taxon>
        <taxon>Embryophyta</taxon>
        <taxon>Tracheophyta</taxon>
        <taxon>Spermatophyta</taxon>
        <taxon>Magnoliopsida</taxon>
        <taxon>Ranunculales</taxon>
        <taxon>Menispermaceae</taxon>
        <taxon>Menispermoideae</taxon>
        <taxon>Cissampelideae</taxon>
        <taxon>Stephania</taxon>
    </lineage>
</organism>
<dbReference type="AlphaFoldDB" id="A0AAP0HG37"/>
<dbReference type="Gene3D" id="2.40.70.10">
    <property type="entry name" value="Acid Proteases"/>
    <property type="match status" value="1"/>
</dbReference>
<name>A0AAP0HG37_9MAGN</name>
<gene>
    <name evidence="1" type="ORF">Scep_029958</name>
</gene>
<sequence length="232" mass="26313">MPCTIGKVEIQIAMYDLRASIDFMSLSIYEALKTDYLRILKLSYIWKTGLSFISVGVLEDVLVKVSEVIFPADFYIVDMNNRPYHHFSSVLLGRPFLKIVWTNINVHSGSLTIEFDGELIMVNIYNVMRHPSDSLSLLLALDNVDSLVQDAFLMKGDDMKVVLENHLDTDFLRKQSITLDTEIGELILELDSAPLFTPTLTYLDLPASNSMLLSSMERPPILELKPLPNQLK</sequence>
<dbReference type="PANTHER" id="PTHR33067:SF15">
    <property type="entry name" value="RNA-DIRECTED DNA POLYMERASE"/>
    <property type="match status" value="1"/>
</dbReference>
<dbReference type="EMBL" id="JBBNAG010000013">
    <property type="protein sequence ID" value="KAK9083487.1"/>
    <property type="molecule type" value="Genomic_DNA"/>
</dbReference>
<dbReference type="PANTHER" id="PTHR33067">
    <property type="entry name" value="RNA-DIRECTED DNA POLYMERASE-RELATED"/>
    <property type="match status" value="1"/>
</dbReference>
<dbReference type="CDD" id="cd00303">
    <property type="entry name" value="retropepsin_like"/>
    <property type="match status" value="1"/>
</dbReference>
<dbReference type="Proteomes" id="UP001419268">
    <property type="component" value="Unassembled WGS sequence"/>
</dbReference>